<reference evidence="2 3" key="1">
    <citation type="submission" date="2024-01" db="EMBL/GenBank/DDBJ databases">
        <authorList>
            <person name="Allen C."/>
            <person name="Tagirdzhanova G."/>
        </authorList>
    </citation>
    <scope>NUCLEOTIDE SEQUENCE [LARGE SCALE GENOMIC DNA]</scope>
    <source>
        <strain evidence="2 3">CBS 573.63</strain>
    </source>
</reference>
<dbReference type="Proteomes" id="UP001642501">
    <property type="component" value="Unassembled WGS sequence"/>
</dbReference>
<keyword evidence="3" id="KW-1185">Reference proteome</keyword>
<feature type="region of interest" description="Disordered" evidence="1">
    <location>
        <begin position="1"/>
        <end position="53"/>
    </location>
</feature>
<organism evidence="2 3">
    <name type="scientific">Sporothrix epigloea</name>
    <dbReference type="NCBI Taxonomy" id="1892477"/>
    <lineage>
        <taxon>Eukaryota</taxon>
        <taxon>Fungi</taxon>
        <taxon>Dikarya</taxon>
        <taxon>Ascomycota</taxon>
        <taxon>Pezizomycotina</taxon>
        <taxon>Sordariomycetes</taxon>
        <taxon>Sordariomycetidae</taxon>
        <taxon>Ophiostomatales</taxon>
        <taxon>Ophiostomataceae</taxon>
        <taxon>Sporothrix</taxon>
    </lineage>
</organism>
<proteinExistence type="predicted"/>
<evidence type="ECO:0000313" key="2">
    <source>
        <dbReference type="EMBL" id="CAK7263060.1"/>
    </source>
</evidence>
<evidence type="ECO:0000256" key="1">
    <source>
        <dbReference type="SAM" id="MobiDB-lite"/>
    </source>
</evidence>
<comment type="caution">
    <text evidence="2">The sequence shown here is derived from an EMBL/GenBank/DDBJ whole genome shotgun (WGS) entry which is preliminary data.</text>
</comment>
<name>A0ABP0D4B0_9PEZI</name>
<accession>A0ABP0D4B0</accession>
<dbReference type="EMBL" id="CAWUOM010000003">
    <property type="protein sequence ID" value="CAK7263060.1"/>
    <property type="molecule type" value="Genomic_DNA"/>
</dbReference>
<sequence length="205" mass="21587">MAQSDYSSVSASSRSTRSTRSSRSSGSGESDDSNTSHSRSSHRSARDNIRSTNLALPKDRKAIACIVWFAGGDPGVVKHIRRDDVIYPPFAKPRFHFVKSRRFRTQPRSPTDNASDCSGLPPNMARDQAASDISGGFAGDSAYIDADADAMRMPTPLSFGAPGVAGPSAGPRFRGPLPDGAVPSTMHSGGLIHGFLGRGGRAGPI</sequence>
<protein>
    <submittedName>
        <fullName evidence="2">Uncharacterized protein</fullName>
    </submittedName>
</protein>
<feature type="compositionally biased region" description="Low complexity" evidence="1">
    <location>
        <begin position="1"/>
        <end position="38"/>
    </location>
</feature>
<evidence type="ECO:0000313" key="3">
    <source>
        <dbReference type="Proteomes" id="UP001642501"/>
    </source>
</evidence>
<gene>
    <name evidence="2" type="ORF">SEPCBS57363_000376</name>
</gene>